<evidence type="ECO:0000313" key="4">
    <source>
        <dbReference type="EMBL" id="OBS72941.1"/>
    </source>
</evidence>
<reference evidence="4 5" key="1">
    <citation type="submission" date="2016-06" db="EMBL/GenBank/DDBJ databases">
        <title>The Draft Genome Sequence and Annotation of the Desert Woodrat Neotoma lepida.</title>
        <authorList>
            <person name="Campbell M."/>
            <person name="Oakeson K.F."/>
            <person name="Yandell M."/>
            <person name="Halpert J.R."/>
            <person name="Dearing D."/>
        </authorList>
    </citation>
    <scope>NUCLEOTIDE SEQUENCE [LARGE SCALE GENOMIC DNA]</scope>
    <source>
        <strain evidence="4">417</strain>
        <tissue evidence="4">Liver</tissue>
    </source>
</reference>
<keyword evidence="2" id="KW-0687">Ribonucleoprotein</keyword>
<sequence length="135" mass="15364">VISCPSQHLKPQKEQLEQAWSRDSGRRTAFGHLQYIWARWDFLDKCTNNSKTFMSALVDINMEQHLYKRKSHGIYMTNLKRTQANLQLVTAAIESPANISIISSRNTGQRALWTFTAATGVTLVAGYIISRTFTN</sequence>
<keyword evidence="5" id="KW-1185">Reference proteome</keyword>
<evidence type="ECO:0000256" key="2">
    <source>
        <dbReference type="ARBA" id="ARBA00023274"/>
    </source>
</evidence>
<accession>A0A1A6H3L3</accession>
<dbReference type="Gene3D" id="3.40.50.10490">
    <property type="entry name" value="Glucose-6-phosphate isomerase like protein, domain 1"/>
    <property type="match status" value="1"/>
</dbReference>
<name>A0A1A6H3L3_NEOLE</name>
<dbReference type="InterPro" id="IPR023591">
    <property type="entry name" value="Ribosomal_uS2_flav_dom_sf"/>
</dbReference>
<keyword evidence="3" id="KW-0472">Membrane</keyword>
<dbReference type="OrthoDB" id="414863at2759"/>
<feature type="non-terminal residue" evidence="4">
    <location>
        <position position="1"/>
    </location>
</feature>
<evidence type="ECO:0000256" key="1">
    <source>
        <dbReference type="ARBA" id="ARBA00022980"/>
    </source>
</evidence>
<feature type="transmembrane region" description="Helical" evidence="3">
    <location>
        <begin position="111"/>
        <end position="129"/>
    </location>
</feature>
<keyword evidence="3" id="KW-0812">Transmembrane</keyword>
<protein>
    <submittedName>
        <fullName evidence="4">Uncharacterized protein</fullName>
    </submittedName>
</protein>
<dbReference type="SUPFAM" id="SSF52313">
    <property type="entry name" value="Ribosomal protein S2"/>
    <property type="match status" value="1"/>
</dbReference>
<comment type="caution">
    <text evidence="4">The sequence shown here is derived from an EMBL/GenBank/DDBJ whole genome shotgun (WGS) entry which is preliminary data.</text>
</comment>
<proteinExistence type="predicted"/>
<dbReference type="GO" id="GO:0003735">
    <property type="term" value="F:structural constituent of ribosome"/>
    <property type="evidence" value="ECO:0007669"/>
    <property type="project" value="InterPro"/>
</dbReference>
<dbReference type="STRING" id="56216.A0A1A6H3L3"/>
<dbReference type="InterPro" id="IPR005707">
    <property type="entry name" value="Ribosomal_uS2_euk/arc"/>
</dbReference>
<keyword evidence="3" id="KW-1133">Transmembrane helix</keyword>
<evidence type="ECO:0000313" key="5">
    <source>
        <dbReference type="Proteomes" id="UP000092124"/>
    </source>
</evidence>
<dbReference type="AlphaFoldDB" id="A0A1A6H3L3"/>
<organism evidence="4 5">
    <name type="scientific">Neotoma lepida</name>
    <name type="common">Desert woodrat</name>
    <dbReference type="NCBI Taxonomy" id="56216"/>
    <lineage>
        <taxon>Eukaryota</taxon>
        <taxon>Metazoa</taxon>
        <taxon>Chordata</taxon>
        <taxon>Craniata</taxon>
        <taxon>Vertebrata</taxon>
        <taxon>Euteleostomi</taxon>
        <taxon>Mammalia</taxon>
        <taxon>Eutheria</taxon>
        <taxon>Euarchontoglires</taxon>
        <taxon>Glires</taxon>
        <taxon>Rodentia</taxon>
        <taxon>Myomorpha</taxon>
        <taxon>Muroidea</taxon>
        <taxon>Cricetidae</taxon>
        <taxon>Neotominae</taxon>
        <taxon>Neotoma</taxon>
    </lineage>
</organism>
<dbReference type="EMBL" id="LZPO01055069">
    <property type="protein sequence ID" value="OBS72941.1"/>
    <property type="molecule type" value="Genomic_DNA"/>
</dbReference>
<gene>
    <name evidence="4" type="ORF">A6R68_12464</name>
</gene>
<dbReference type="Proteomes" id="UP000092124">
    <property type="component" value="Unassembled WGS sequence"/>
</dbReference>
<keyword evidence="1" id="KW-0689">Ribosomal protein</keyword>
<dbReference type="GO" id="GO:0006412">
    <property type="term" value="P:translation"/>
    <property type="evidence" value="ECO:0007669"/>
    <property type="project" value="InterPro"/>
</dbReference>
<dbReference type="GO" id="GO:0015935">
    <property type="term" value="C:small ribosomal subunit"/>
    <property type="evidence" value="ECO:0007669"/>
    <property type="project" value="InterPro"/>
</dbReference>
<dbReference type="PANTHER" id="PTHR11489">
    <property type="entry name" value="40S RIBOSOMAL PROTEIN SA"/>
    <property type="match status" value="1"/>
</dbReference>
<evidence type="ECO:0000256" key="3">
    <source>
        <dbReference type="SAM" id="Phobius"/>
    </source>
</evidence>